<feature type="domain" description="Peptidase M20 dimerisation" evidence="16">
    <location>
        <begin position="181"/>
        <end position="278"/>
    </location>
</feature>
<evidence type="ECO:0000256" key="5">
    <source>
        <dbReference type="ARBA" id="ARBA00022391"/>
    </source>
</evidence>
<evidence type="ECO:0000256" key="10">
    <source>
        <dbReference type="ARBA" id="ARBA00022915"/>
    </source>
</evidence>
<keyword evidence="9 15" id="KW-0862">Zinc</keyword>
<protein>
    <recommendedName>
        <fullName evidence="5 15">Succinyl-diaminopimelate desuccinylase</fullName>
        <shortName evidence="15">SDAP desuccinylase</shortName>
        <ecNumber evidence="4 15">3.5.1.18</ecNumber>
    </recommendedName>
    <alternativeName>
        <fullName evidence="13 15">N-succinyl-LL-2,6-diaminoheptanedioate amidohydrolase</fullName>
    </alternativeName>
</protein>
<dbReference type="NCBIfam" id="NF009557">
    <property type="entry name" value="PRK13009.1"/>
    <property type="match status" value="1"/>
</dbReference>
<evidence type="ECO:0000313" key="18">
    <source>
        <dbReference type="Proteomes" id="UP001597521"/>
    </source>
</evidence>
<evidence type="ECO:0000256" key="1">
    <source>
        <dbReference type="ARBA" id="ARBA00005130"/>
    </source>
</evidence>
<dbReference type="RefSeq" id="WP_386833606.1">
    <property type="nucleotide sequence ID" value="NZ_JBHUNP010000001.1"/>
</dbReference>
<dbReference type="InterPro" id="IPR036264">
    <property type="entry name" value="Bact_exopeptidase_dim_dom"/>
</dbReference>
<dbReference type="SUPFAM" id="SSF53187">
    <property type="entry name" value="Zn-dependent exopeptidases"/>
    <property type="match status" value="1"/>
</dbReference>
<dbReference type="NCBIfam" id="TIGR01246">
    <property type="entry name" value="dapE_proteo"/>
    <property type="match status" value="1"/>
</dbReference>
<keyword evidence="7 15" id="KW-0479">Metal-binding</keyword>
<evidence type="ECO:0000256" key="11">
    <source>
        <dbReference type="ARBA" id="ARBA00023154"/>
    </source>
</evidence>
<dbReference type="EMBL" id="JBHUNP010000001">
    <property type="protein sequence ID" value="MFD2648432.1"/>
    <property type="molecule type" value="Genomic_DNA"/>
</dbReference>
<evidence type="ECO:0000256" key="2">
    <source>
        <dbReference type="ARBA" id="ARBA00006746"/>
    </source>
</evidence>
<keyword evidence="18" id="KW-1185">Reference proteome</keyword>
<feature type="active site" description="Proton acceptor" evidence="15">
    <location>
        <position position="139"/>
    </location>
</feature>
<evidence type="ECO:0000256" key="13">
    <source>
        <dbReference type="ARBA" id="ARBA00031891"/>
    </source>
</evidence>
<name>A0ABW5QLJ8_9HYPH</name>
<dbReference type="InterPro" id="IPR002933">
    <property type="entry name" value="Peptidase_M20"/>
</dbReference>
<dbReference type="PANTHER" id="PTHR43808:SF31">
    <property type="entry name" value="N-ACETYL-L-CITRULLINE DEACETYLASE"/>
    <property type="match status" value="1"/>
</dbReference>
<accession>A0ABW5QLJ8</accession>
<feature type="binding site" evidence="15">
    <location>
        <position position="76"/>
    </location>
    <ligand>
        <name>Zn(2+)</name>
        <dbReference type="ChEBI" id="CHEBI:29105"/>
        <label>1</label>
    </ligand>
</feature>
<keyword evidence="10 15" id="KW-0220">Diaminopimelate biosynthesis</keyword>
<feature type="active site" evidence="15">
    <location>
        <position position="78"/>
    </location>
</feature>
<feature type="binding site" evidence="15">
    <location>
        <position position="356"/>
    </location>
    <ligand>
        <name>Zn(2+)</name>
        <dbReference type="ChEBI" id="CHEBI:29105"/>
        <label>2</label>
    </ligand>
</feature>
<feature type="binding site" evidence="15">
    <location>
        <position position="168"/>
    </location>
    <ligand>
        <name>Zn(2+)</name>
        <dbReference type="ChEBI" id="CHEBI:29105"/>
        <label>1</label>
    </ligand>
</feature>
<evidence type="ECO:0000259" key="16">
    <source>
        <dbReference type="Pfam" id="PF07687"/>
    </source>
</evidence>
<comment type="pathway">
    <text evidence="1 15">Amino-acid biosynthesis; L-lysine biosynthesis via DAP pathway; LL-2,6-diaminopimelate from (S)-tetrahydrodipicolinate (succinylase route): step 3/3.</text>
</comment>
<evidence type="ECO:0000313" key="17">
    <source>
        <dbReference type="EMBL" id="MFD2648432.1"/>
    </source>
</evidence>
<gene>
    <name evidence="15 17" type="primary">dapE</name>
    <name evidence="17" type="ORF">ACFSX5_11570</name>
</gene>
<dbReference type="InterPro" id="IPR001261">
    <property type="entry name" value="ArgE/DapE_CS"/>
</dbReference>
<evidence type="ECO:0000256" key="14">
    <source>
        <dbReference type="ARBA" id="ARBA00051301"/>
    </source>
</evidence>
<keyword evidence="8 15" id="KW-0378">Hydrolase</keyword>
<comment type="caution">
    <text evidence="17">The sequence shown here is derived from an EMBL/GenBank/DDBJ whole genome shotgun (WGS) entry which is preliminary data.</text>
</comment>
<evidence type="ECO:0000256" key="3">
    <source>
        <dbReference type="ARBA" id="ARBA00011738"/>
    </source>
</evidence>
<comment type="function">
    <text evidence="15">Catalyzes the hydrolysis of N-succinyl-L,L-diaminopimelic acid (SDAP), forming succinate and LL-2,6-diaminopimelate (DAP), an intermediate involved in the bacterial biosynthesis of lysine and meso-diaminopimelic acid, an essential component of bacterial cell walls.</text>
</comment>
<dbReference type="PANTHER" id="PTHR43808">
    <property type="entry name" value="ACETYLORNITHINE DEACETYLASE"/>
    <property type="match status" value="1"/>
</dbReference>
<evidence type="ECO:0000256" key="15">
    <source>
        <dbReference type="HAMAP-Rule" id="MF_01690"/>
    </source>
</evidence>
<dbReference type="Gene3D" id="3.40.630.10">
    <property type="entry name" value="Zn peptidases"/>
    <property type="match status" value="2"/>
</dbReference>
<comment type="subunit">
    <text evidence="3 15">Homodimer.</text>
</comment>
<dbReference type="PROSITE" id="PS00758">
    <property type="entry name" value="ARGE_DAPE_CPG2_1"/>
    <property type="match status" value="1"/>
</dbReference>
<comment type="similarity">
    <text evidence="2 15">Belongs to the peptidase M20A family. DapE subfamily.</text>
</comment>
<evidence type="ECO:0000256" key="6">
    <source>
        <dbReference type="ARBA" id="ARBA00022605"/>
    </source>
</evidence>
<evidence type="ECO:0000256" key="7">
    <source>
        <dbReference type="ARBA" id="ARBA00022723"/>
    </source>
</evidence>
<keyword evidence="12 15" id="KW-0170">Cobalt</keyword>
<sequence>MTAPVTLDPVPLLESLIACPSVTPEEAGVLSVLEGALVALGFTVTRLTFEGDGSYPVDNLFAVRGNGGRRLLFAGHTDVVPPGDQALWTADPFTPRQAGGRLYGRGAADMKSGIAAFVAAAANIPEDAGTVMLAITNDEEADAVNGTDKLLGWMAEQGYAFDFAIVGEPSSAKLLGDSIKIGRRGSFSGQITVTGTQGHVAYPEKANNPLPVLARVVTALDVEIDQGTEHFPATNLEVTTIDVGNPVSNVIPAAGTLRFNIRYNDLWTPETLSEWIRLRIVTVDAAGAEIVFESVGTPSHAFLSPLSDDVATLSDAIETVTGRRPEYSTGGGTSDARFVARYGPVVECGLVGSTMHKADEHIAIADLEGLTAIYREFMQRFFDRDA</sequence>
<evidence type="ECO:0000256" key="12">
    <source>
        <dbReference type="ARBA" id="ARBA00023285"/>
    </source>
</evidence>
<feature type="binding site" evidence="15">
    <location>
        <position position="140"/>
    </location>
    <ligand>
        <name>Zn(2+)</name>
        <dbReference type="ChEBI" id="CHEBI:29105"/>
        <label>2</label>
    </ligand>
</feature>
<evidence type="ECO:0000256" key="9">
    <source>
        <dbReference type="ARBA" id="ARBA00022833"/>
    </source>
</evidence>
<evidence type="ECO:0000256" key="4">
    <source>
        <dbReference type="ARBA" id="ARBA00011921"/>
    </source>
</evidence>
<dbReference type="Proteomes" id="UP001597521">
    <property type="component" value="Unassembled WGS sequence"/>
</dbReference>
<evidence type="ECO:0000256" key="8">
    <source>
        <dbReference type="ARBA" id="ARBA00022801"/>
    </source>
</evidence>
<dbReference type="InterPro" id="IPR050072">
    <property type="entry name" value="Peptidase_M20A"/>
</dbReference>
<feature type="binding site" evidence="15">
    <location>
        <position position="109"/>
    </location>
    <ligand>
        <name>Zn(2+)</name>
        <dbReference type="ChEBI" id="CHEBI:29105"/>
        <label>1</label>
    </ligand>
</feature>
<comment type="cofactor">
    <cofactor evidence="15">
        <name>Zn(2+)</name>
        <dbReference type="ChEBI" id="CHEBI:29105"/>
    </cofactor>
    <cofactor evidence="15">
        <name>Co(2+)</name>
        <dbReference type="ChEBI" id="CHEBI:48828"/>
    </cofactor>
    <text evidence="15">Binds 2 Zn(2+) or Co(2+) ions per subunit.</text>
</comment>
<keyword evidence="11 15" id="KW-0457">Lysine biosynthesis</keyword>
<dbReference type="GO" id="GO:0009014">
    <property type="term" value="F:succinyl-diaminopimelate desuccinylase activity"/>
    <property type="evidence" value="ECO:0007669"/>
    <property type="project" value="UniProtKB-EC"/>
</dbReference>
<organism evidence="17 18">
    <name type="scientific">Devosia albogilva</name>
    <dbReference type="NCBI Taxonomy" id="429726"/>
    <lineage>
        <taxon>Bacteria</taxon>
        <taxon>Pseudomonadati</taxon>
        <taxon>Pseudomonadota</taxon>
        <taxon>Alphaproteobacteria</taxon>
        <taxon>Hyphomicrobiales</taxon>
        <taxon>Devosiaceae</taxon>
        <taxon>Devosia</taxon>
    </lineage>
</organism>
<dbReference type="InterPro" id="IPR005941">
    <property type="entry name" value="DapE_proteobac"/>
</dbReference>
<reference evidence="18" key="1">
    <citation type="journal article" date="2019" name="Int. J. Syst. Evol. Microbiol.">
        <title>The Global Catalogue of Microorganisms (GCM) 10K type strain sequencing project: providing services to taxonomists for standard genome sequencing and annotation.</title>
        <authorList>
            <consortium name="The Broad Institute Genomics Platform"/>
            <consortium name="The Broad Institute Genome Sequencing Center for Infectious Disease"/>
            <person name="Wu L."/>
            <person name="Ma J."/>
        </authorList>
    </citation>
    <scope>NUCLEOTIDE SEQUENCE [LARGE SCALE GENOMIC DNA]</scope>
    <source>
        <strain evidence="18">CCM 7427</strain>
    </source>
</reference>
<dbReference type="InterPro" id="IPR011650">
    <property type="entry name" value="Peptidase_M20_dimer"/>
</dbReference>
<dbReference type="SUPFAM" id="SSF55031">
    <property type="entry name" value="Bacterial exopeptidase dimerisation domain"/>
    <property type="match status" value="1"/>
</dbReference>
<dbReference type="Pfam" id="PF01546">
    <property type="entry name" value="Peptidase_M20"/>
    <property type="match status" value="1"/>
</dbReference>
<feature type="binding site" evidence="15">
    <location>
        <position position="109"/>
    </location>
    <ligand>
        <name>Zn(2+)</name>
        <dbReference type="ChEBI" id="CHEBI:29105"/>
        <label>2</label>
    </ligand>
</feature>
<proteinExistence type="inferred from homology"/>
<dbReference type="EC" id="3.5.1.18" evidence="4 15"/>
<comment type="catalytic activity">
    <reaction evidence="14 15">
        <text>N-succinyl-(2S,6S)-2,6-diaminopimelate + H2O = (2S,6S)-2,6-diaminopimelate + succinate</text>
        <dbReference type="Rhea" id="RHEA:22608"/>
        <dbReference type="ChEBI" id="CHEBI:15377"/>
        <dbReference type="ChEBI" id="CHEBI:30031"/>
        <dbReference type="ChEBI" id="CHEBI:57609"/>
        <dbReference type="ChEBI" id="CHEBI:58087"/>
        <dbReference type="EC" id="3.5.1.18"/>
    </reaction>
</comment>
<keyword evidence="6 15" id="KW-0028">Amino-acid biosynthesis</keyword>
<dbReference type="Pfam" id="PF07687">
    <property type="entry name" value="M20_dimer"/>
    <property type="match status" value="1"/>
</dbReference>
<dbReference type="HAMAP" id="MF_01690">
    <property type="entry name" value="DapE"/>
    <property type="match status" value="1"/>
</dbReference>